<evidence type="ECO:0000313" key="2">
    <source>
        <dbReference type="EMBL" id="SDP12793.1"/>
    </source>
</evidence>
<dbReference type="InterPro" id="IPR007842">
    <property type="entry name" value="HEPN_dom"/>
</dbReference>
<protein>
    <submittedName>
        <fullName evidence="2">HEPN domain-containing protein</fullName>
    </submittedName>
</protein>
<keyword evidence="3" id="KW-1185">Reference proteome</keyword>
<evidence type="ECO:0000313" key="3">
    <source>
        <dbReference type="Proteomes" id="UP000199073"/>
    </source>
</evidence>
<evidence type="ECO:0000259" key="1">
    <source>
        <dbReference type="Pfam" id="PF05168"/>
    </source>
</evidence>
<dbReference type="AlphaFoldDB" id="A0A1H0Q607"/>
<dbReference type="EMBL" id="FNJI01000011">
    <property type="protein sequence ID" value="SDP12793.1"/>
    <property type="molecule type" value="Genomic_DNA"/>
</dbReference>
<feature type="domain" description="HEPN" evidence="1">
    <location>
        <begin position="11"/>
        <end position="126"/>
    </location>
</feature>
<reference evidence="2 3" key="1">
    <citation type="submission" date="2016-10" db="EMBL/GenBank/DDBJ databases">
        <authorList>
            <person name="de Groot N.N."/>
        </authorList>
    </citation>
    <scope>NUCLEOTIDE SEQUENCE [LARGE SCALE GENOMIC DNA]</scope>
    <source>
        <strain evidence="2 3">DSM 12130</strain>
    </source>
</reference>
<organism evidence="2 3">
    <name type="scientific">Desulforhopalus singaporensis</name>
    <dbReference type="NCBI Taxonomy" id="91360"/>
    <lineage>
        <taxon>Bacteria</taxon>
        <taxon>Pseudomonadati</taxon>
        <taxon>Thermodesulfobacteriota</taxon>
        <taxon>Desulfobulbia</taxon>
        <taxon>Desulfobulbales</taxon>
        <taxon>Desulfocapsaceae</taxon>
        <taxon>Desulforhopalus</taxon>
    </lineage>
</organism>
<sequence>MNIVQIDNWQEYLRDGEQFLGTADRALIKRSEIFTPVILYNIACMGIEKLIMAFLMKHGDLAENHTMEDLAYALKKHINLSESFAEKLQFLDKFQEICDLDSYVTHPLTRDDAIKILAIGREVRNLLLPLLT</sequence>
<proteinExistence type="predicted"/>
<gene>
    <name evidence="2" type="ORF">SAMN05660330_01866</name>
</gene>
<dbReference type="SUPFAM" id="SSF81593">
    <property type="entry name" value="Nucleotidyltransferase substrate binding subunit/domain"/>
    <property type="match status" value="1"/>
</dbReference>
<dbReference type="Gene3D" id="1.20.120.330">
    <property type="entry name" value="Nucleotidyltransferases domain 2"/>
    <property type="match status" value="1"/>
</dbReference>
<dbReference type="Proteomes" id="UP000199073">
    <property type="component" value="Unassembled WGS sequence"/>
</dbReference>
<dbReference type="STRING" id="91360.SAMN05660330_01866"/>
<accession>A0A1H0Q607</accession>
<name>A0A1H0Q607_9BACT</name>
<dbReference type="Pfam" id="PF05168">
    <property type="entry name" value="HEPN"/>
    <property type="match status" value="1"/>
</dbReference>